<evidence type="ECO:0008006" key="5">
    <source>
        <dbReference type="Google" id="ProtNLM"/>
    </source>
</evidence>
<dbReference type="Pfam" id="PF17930">
    <property type="entry name" value="LpxI_N"/>
    <property type="match status" value="1"/>
</dbReference>
<dbReference type="Gene3D" id="3.40.140.80">
    <property type="match status" value="1"/>
</dbReference>
<evidence type="ECO:0000313" key="3">
    <source>
        <dbReference type="EMBL" id="VGO21367.1"/>
    </source>
</evidence>
<dbReference type="InterPro" id="IPR043167">
    <property type="entry name" value="LpxI_C_sf"/>
</dbReference>
<dbReference type="PANTHER" id="PTHR39962">
    <property type="entry name" value="BLL4848 PROTEIN"/>
    <property type="match status" value="1"/>
</dbReference>
<proteinExistence type="predicted"/>
<dbReference type="PANTHER" id="PTHR39962:SF1">
    <property type="entry name" value="LPXI FAMILY PROTEIN"/>
    <property type="match status" value="1"/>
</dbReference>
<dbReference type="AlphaFoldDB" id="A0A6C2UPX7"/>
<dbReference type="Pfam" id="PF06230">
    <property type="entry name" value="LpxI_C"/>
    <property type="match status" value="1"/>
</dbReference>
<dbReference type="Gene3D" id="3.40.50.20">
    <property type="match status" value="1"/>
</dbReference>
<gene>
    <name evidence="3" type="ORF">SCARR_03439</name>
</gene>
<reference evidence="3 4" key="1">
    <citation type="submission" date="2019-04" db="EMBL/GenBank/DDBJ databases">
        <authorList>
            <person name="Van Vliet M D."/>
        </authorList>
    </citation>
    <scope>NUCLEOTIDE SEQUENCE [LARGE SCALE GENOMIC DNA]</scope>
    <source>
        <strain evidence="3 4">F21</strain>
    </source>
</reference>
<dbReference type="InterPro" id="IPR041255">
    <property type="entry name" value="LpxI_N"/>
</dbReference>
<feature type="domain" description="LpxI N-terminal" evidence="2">
    <location>
        <begin position="9"/>
        <end position="134"/>
    </location>
</feature>
<protein>
    <recommendedName>
        <fullName evidence="5">UDP-2,3-diacylglucosamine pyrophosphatase LpxI</fullName>
    </recommendedName>
</protein>
<feature type="domain" description="LpxI C-terminal" evidence="1">
    <location>
        <begin position="141"/>
        <end position="268"/>
    </location>
</feature>
<dbReference type="InterPro" id="IPR053174">
    <property type="entry name" value="LpxI"/>
</dbReference>
<dbReference type="RefSeq" id="WP_136062843.1">
    <property type="nucleotide sequence ID" value="NZ_CAAHFH010000002.1"/>
</dbReference>
<dbReference type="EMBL" id="CAAHFH010000002">
    <property type="protein sequence ID" value="VGO21367.1"/>
    <property type="molecule type" value="Genomic_DNA"/>
</dbReference>
<name>A0A6C2UPX7_9BACT</name>
<accession>A0A6C2UPX7</accession>
<dbReference type="InterPro" id="IPR010415">
    <property type="entry name" value="LpxI_C"/>
</dbReference>
<evidence type="ECO:0000259" key="1">
    <source>
        <dbReference type="Pfam" id="PF06230"/>
    </source>
</evidence>
<evidence type="ECO:0000259" key="2">
    <source>
        <dbReference type="Pfam" id="PF17930"/>
    </source>
</evidence>
<evidence type="ECO:0000313" key="4">
    <source>
        <dbReference type="Proteomes" id="UP000346198"/>
    </source>
</evidence>
<keyword evidence="4" id="KW-1185">Reference proteome</keyword>
<organism evidence="3 4">
    <name type="scientific">Pontiella sulfatireligans</name>
    <dbReference type="NCBI Taxonomy" id="2750658"/>
    <lineage>
        <taxon>Bacteria</taxon>
        <taxon>Pseudomonadati</taxon>
        <taxon>Kiritimatiellota</taxon>
        <taxon>Kiritimatiellia</taxon>
        <taxon>Kiritimatiellales</taxon>
        <taxon>Pontiellaceae</taxon>
        <taxon>Pontiella</taxon>
    </lineage>
</organism>
<sequence>MKPDVPESLIIISGRDQYPRMLAKAARAAGVQRIVVLGFKGETNREMAALADEVHWVPLGSMRLFLDTLQFTGIKHAVMVGQIGMHNVFHLRLDKLAKKLYRSLETRNAHSIYGTVADEIEKLGIEVLPGNAFMECYTPEAGQLSKRAPTEREQADIELGLKLVRGTSDFEIGQTVAIKDGIIIAVEAWEGTNQTIKRAGKVGKAGCVIIKVPKTGHDMRFDIPVVGAKTFKVMKKAKVSCLAVEAGKTILLEKEKLIALADQYNMAFVAVQTQERFKHEGSKNTKL</sequence>
<dbReference type="Proteomes" id="UP000346198">
    <property type="component" value="Unassembled WGS sequence"/>
</dbReference>